<gene>
    <name evidence="2" type="primary">LOC141381205</name>
</gene>
<name>A0AC58J2C9_DANRE</name>
<accession>A0AC58J2C9</accession>
<proteinExistence type="predicted"/>
<evidence type="ECO:0000313" key="1">
    <source>
        <dbReference type="Proteomes" id="UP000000437"/>
    </source>
</evidence>
<reference evidence="2" key="1">
    <citation type="submission" date="2025-08" db="UniProtKB">
        <authorList>
            <consortium name="RefSeq"/>
        </authorList>
    </citation>
    <scope>IDENTIFICATION</scope>
    <source>
        <strain evidence="2">Tuebingen</strain>
        <tissue evidence="2">Fibroblasts and whole tissue</tissue>
    </source>
</reference>
<dbReference type="Proteomes" id="UP000000437">
    <property type="component" value="Chromosome 3"/>
</dbReference>
<dbReference type="RefSeq" id="XP_073800627.1">
    <property type="nucleotide sequence ID" value="XM_073944526.1"/>
</dbReference>
<organism evidence="1 2">
    <name type="scientific">Danio rerio</name>
    <name type="common">Zebrafish</name>
    <name type="synonym">Brachydanio rerio</name>
    <dbReference type="NCBI Taxonomy" id="7955"/>
    <lineage>
        <taxon>Eukaryota</taxon>
        <taxon>Metazoa</taxon>
        <taxon>Chordata</taxon>
        <taxon>Craniata</taxon>
        <taxon>Vertebrata</taxon>
        <taxon>Euteleostomi</taxon>
        <taxon>Actinopterygii</taxon>
        <taxon>Neopterygii</taxon>
        <taxon>Teleostei</taxon>
        <taxon>Ostariophysi</taxon>
        <taxon>Cypriniformes</taxon>
        <taxon>Danionidae</taxon>
        <taxon>Danioninae</taxon>
        <taxon>Danio</taxon>
    </lineage>
</organism>
<sequence length="444" mass="49466">MLRKRPIKTSMVLARSVTGQCLDTLGVLVLGMRLGTELLQHDFQVVRGAHHPIILGWDFLQKHHALIDVTNEKMSLWNFELPLLSTGHEAAACCNVSVLASTKLPPWSETVITACVAGATAVSPVPTAYTGVLEPNTASNVAVAHTLSEVRNGLTTVRVLNTTEEDIEIHAGQHLDFHQPFLLYTDASASAIGAVLAQEKGTQETVIAYASHVLTKAERKWSTYDRELWAIVWAVRHFRHYLYKQHFFIITYHKPLMGLRKIPIDSDRTGRRARWALELDPFEWTVIHRKGLKHANADALSRRQASDSAMEIPASSSGEANVGSPVSKSDSGYLSAAQGSKVLGPSVSITHVSPTLSACVNQEMERTPSLMLQLATSESSFIEHQKQDPVLKEVISWKLKGLRPPYRKISKRSQEERIFWKEFTRLTLLNGLLCREMSIQVRSL</sequence>
<keyword evidence="1" id="KW-1185">Reference proteome</keyword>
<evidence type="ECO:0000313" key="2">
    <source>
        <dbReference type="RefSeq" id="XP_073800627.1"/>
    </source>
</evidence>
<protein>
    <submittedName>
        <fullName evidence="2">Uncharacterized protein</fullName>
    </submittedName>
</protein>